<feature type="repeat" description="ANK" evidence="3">
    <location>
        <begin position="889"/>
        <end position="926"/>
    </location>
</feature>
<gene>
    <name evidence="5" type="ORF">BCR34DRAFT_669681</name>
</gene>
<keyword evidence="2 3" id="KW-0040">ANK repeat</keyword>
<evidence type="ECO:0000256" key="3">
    <source>
        <dbReference type="PROSITE-ProRule" id="PRU00023"/>
    </source>
</evidence>
<reference evidence="5 6" key="1">
    <citation type="submission" date="2016-07" db="EMBL/GenBank/DDBJ databases">
        <title>Pervasive Adenine N6-methylation of Active Genes in Fungi.</title>
        <authorList>
            <consortium name="DOE Joint Genome Institute"/>
            <person name="Mondo S.J."/>
            <person name="Dannebaum R.O."/>
            <person name="Kuo R.C."/>
            <person name="Labutti K."/>
            <person name="Haridas S."/>
            <person name="Kuo A."/>
            <person name="Salamov A."/>
            <person name="Ahrendt S.R."/>
            <person name="Lipzen A."/>
            <person name="Sullivan W."/>
            <person name="Andreopoulos W.B."/>
            <person name="Clum A."/>
            <person name="Lindquist E."/>
            <person name="Daum C."/>
            <person name="Ramamoorthy G.K."/>
            <person name="Gryganskyi A."/>
            <person name="Culley D."/>
            <person name="Magnuson J.K."/>
            <person name="James T.Y."/>
            <person name="O'Malley M.A."/>
            <person name="Stajich J.E."/>
            <person name="Spatafora J.W."/>
            <person name="Visel A."/>
            <person name="Grigoriev I.V."/>
        </authorList>
    </citation>
    <scope>NUCLEOTIDE SEQUENCE [LARGE SCALE GENOMIC DNA]</scope>
    <source>
        <strain evidence="5 6">CBS 115471</strain>
    </source>
</reference>
<proteinExistence type="predicted"/>
<dbReference type="InterPro" id="IPR027417">
    <property type="entry name" value="P-loop_NTPase"/>
</dbReference>
<feature type="repeat" description="ANK" evidence="3">
    <location>
        <begin position="701"/>
        <end position="733"/>
    </location>
</feature>
<comment type="caution">
    <text evidence="5">The sequence shown here is derived from an EMBL/GenBank/DDBJ whole genome shotgun (WGS) entry which is preliminary data.</text>
</comment>
<protein>
    <submittedName>
        <fullName evidence="5">Ankyrin repeat-containing domain protein</fullName>
    </submittedName>
</protein>
<evidence type="ECO:0000313" key="5">
    <source>
        <dbReference type="EMBL" id="ORX94358.1"/>
    </source>
</evidence>
<dbReference type="OrthoDB" id="21416at2759"/>
<feature type="repeat" description="ANK" evidence="3">
    <location>
        <begin position="565"/>
        <end position="597"/>
    </location>
</feature>
<dbReference type="Pfam" id="PF12796">
    <property type="entry name" value="Ank_2"/>
    <property type="match status" value="2"/>
</dbReference>
<dbReference type="Gene3D" id="3.40.50.300">
    <property type="entry name" value="P-loop containing nucleotide triphosphate hydrolases"/>
    <property type="match status" value="1"/>
</dbReference>
<dbReference type="PANTHER" id="PTHR24123:SF33">
    <property type="entry name" value="PROTEIN HOS4"/>
    <property type="match status" value="1"/>
</dbReference>
<evidence type="ECO:0000256" key="1">
    <source>
        <dbReference type="ARBA" id="ARBA00022737"/>
    </source>
</evidence>
<dbReference type="InterPro" id="IPR056884">
    <property type="entry name" value="NPHP3-like_N"/>
</dbReference>
<dbReference type="PANTHER" id="PTHR24123">
    <property type="entry name" value="ANKYRIN REPEAT-CONTAINING"/>
    <property type="match status" value="1"/>
</dbReference>
<feature type="repeat" description="ANK" evidence="3">
    <location>
        <begin position="1210"/>
        <end position="1242"/>
    </location>
</feature>
<dbReference type="Proteomes" id="UP000193144">
    <property type="component" value="Unassembled WGS sequence"/>
</dbReference>
<dbReference type="SUPFAM" id="SSF52540">
    <property type="entry name" value="P-loop containing nucleoside triphosphate hydrolases"/>
    <property type="match status" value="1"/>
</dbReference>
<dbReference type="InterPro" id="IPR036770">
    <property type="entry name" value="Ankyrin_rpt-contain_sf"/>
</dbReference>
<keyword evidence="1" id="KW-0677">Repeat</keyword>
<dbReference type="Pfam" id="PF24883">
    <property type="entry name" value="NPHP3_N"/>
    <property type="match status" value="1"/>
</dbReference>
<dbReference type="SUPFAM" id="SSF48403">
    <property type="entry name" value="Ankyrin repeat"/>
    <property type="match status" value="6"/>
</dbReference>
<feature type="repeat" description="ANK" evidence="3">
    <location>
        <begin position="1516"/>
        <end position="1552"/>
    </location>
</feature>
<evidence type="ECO:0000313" key="6">
    <source>
        <dbReference type="Proteomes" id="UP000193144"/>
    </source>
</evidence>
<feature type="repeat" description="ANK" evidence="3">
    <location>
        <begin position="598"/>
        <end position="630"/>
    </location>
</feature>
<organism evidence="5 6">
    <name type="scientific">Clohesyomyces aquaticus</name>
    <dbReference type="NCBI Taxonomy" id="1231657"/>
    <lineage>
        <taxon>Eukaryota</taxon>
        <taxon>Fungi</taxon>
        <taxon>Dikarya</taxon>
        <taxon>Ascomycota</taxon>
        <taxon>Pezizomycotina</taxon>
        <taxon>Dothideomycetes</taxon>
        <taxon>Pleosporomycetidae</taxon>
        <taxon>Pleosporales</taxon>
        <taxon>Lindgomycetaceae</taxon>
        <taxon>Clohesyomyces</taxon>
    </lineage>
</organism>
<name>A0A1Y1Y8P9_9PLEO</name>
<keyword evidence="6" id="KW-1185">Reference proteome</keyword>
<dbReference type="InterPro" id="IPR051165">
    <property type="entry name" value="Multifunctional_ANK_Repeat"/>
</dbReference>
<sequence>MSAEGEWTDAVVLRYEDLLDFNEGNILPQPPEAIAEVRAWLQPTEFAGEGSEYQKHLSSRLSGTGEWVSASGTYVKWHDGDTHGMLWARGIPGSGKSVIAASLVHQLLREEMPVLYFFFRQIVDANHDANAALRDWLAQALPYSPPLQAELQEYLKKNDANTKTAGSREARKLESLSHTDLWRHLRTALRHLPRAYIVVDALDEMNQGQNTDEFLHQLTELAQWRPSQIKILTTSRPLATIERTFRLEKMLHLRLDEKKVDLDIAMYVDSRLQASSIPVEYHDAIRASVPGNANGLFLYAKLAMDAFIEEGSDVQNVLQELPANLDHMYSQLLQEHATKTGISAEVQLLIMQWVTHSTRPLRLLELADVIATTHPNEVQDLKIAKNMVRSACGALLEKRSDEAICILHHSLTEFLNGTARASSQKYPVLYAGPTHIRLATICLSYLQSGCLESIVESNPPGGRRRSAELFYPFVQRAEEQLIAPFTKYAASNWFIHARKAIAHETYPSDFDDVLDAFTTHKDFQKWARLIELRDSDTVTPLFMAVSLGLPQYLKKIISRPGTAIDEGAPICYAAEKGFVEIVQLLLDAGASPNQLDGAGYTSLHLAAKSNHSEVVSVLLKAGCDYNALTKIASDSFQRSSQHTALWYACTWGHVATVVEFLSYVQTKEDINEALSWAIESQKSDVVEKILEHPMVELKPFKRRSPLYVACSNRDLKTMKLLLAAGADPNAPEIESAWSAEPGKGLSALHALARYHDQMWGQRPSIDPDTTKQCFALLLSSGAKTDQPDYKGETPLHGTADIIAASMLLAAGANVEAMNKWNETPLHTCSDDGVIRELVHAGHADIERRNYDGLTPLLSVLKPSISTHGSIKKIFTLLDLGADASAIDKEGNGTLHYAVKLYNVEDHFEELVRRLCEAGADVNLINNKGEAPIHLTKIDVRSKHSLFHVLADAGAELRPKNDTSQAALFQWMSGSIFGAGSSVELSKIFKTLEKFGADLKCTDSKGRSLLHEACLGYGKSWEHIQFLVDHGLKPSAIDNDGNTMWHDNSTGMATQTYGGDHPRLQDFARLLELEANPRQANKQGRTPLHILSSIEPNDIHNTHQSYTSEIGAGHTGKTTGIDLMLRHYSDVDGGDRDGITPLHLASTFSEFLTRRLLDAGADPSRAAKDGSNALHISARSRAPNIVGMLIETLSTRLAEDLVKCVNSKDSTGRTPFYYASVSGSYESAQLLVHAGAEVDSVDYESSAWKACALYQQEMAYWSYSSSRCTQNADAGGVLIADHTRPKNVTVPYNHSDKIEDILTLLISQGTSAQKFIDQAILDAAELRSDRMVESLLRARALVFPDQDFPLSPLVSDSISRQQEGRDNHQKPCKNCNEVHEIPLTARLGRQGDYYLLPDLLSPEDRLTLQKESGKGTTVFHFLVSNGFASILDRMLTPDVVQKLEDREWCDVQESKQQFSRGAIEPLLLTACKRSIPNMEVILLLVEKFGVNVNAQKLCVKPKSRQQGSNDSGEDIFWDESPLHVAVQSKNWWHIAQLLPYLLDHGANTALRDEKAKTPLNAALDQTDWLNFNKEAVELLVRHGADVNSVDFDRRSCLAKALFSTNITQLLLDHGSTVTHGVFIQAINLRNVDLLRLFLSNGANPNVRGVTRYMKSADSHEIYDDEIEIRSRTRRTMMDLLIEHGANPSADYAGTTILHELIREGQVIHAIVIKPNTTLDLEARDYNGDTVLLVACHPRVGRDTSVDNAEGRSHIEVLVKRGADVRAKDNDGANALHKLRGFGSIVKDLKFLLSSAPDLVNQPDKTGNTPLHLVMKGANSYAYKVDLFLAAGGDTCLANGKGDTMLHLLLRGKWELDHQGTLRSTGKILNLFHHLLSSGANINALNNSGETPVFSFFRHGSVQMESHPDAEETRKWGPRLQSTVLEEPVYEVLTQAGVDWKAVNFDGQNILHVVAAGEKGFVAAGEKGFVGRAGRRFKALLDMGLDAGWEDRAQRTPVDVAAELGHDEVLELFSAKSTE</sequence>
<dbReference type="InterPro" id="IPR002110">
    <property type="entry name" value="Ankyrin_rpt"/>
</dbReference>
<dbReference type="PROSITE" id="PS50297">
    <property type="entry name" value="ANK_REP_REGION"/>
    <property type="match status" value="5"/>
</dbReference>
<feature type="repeat" description="ANK" evidence="3">
    <location>
        <begin position="1553"/>
        <end position="1590"/>
    </location>
</feature>
<evidence type="ECO:0000256" key="2">
    <source>
        <dbReference type="ARBA" id="ARBA00023043"/>
    </source>
</evidence>
<dbReference type="Pfam" id="PF00023">
    <property type="entry name" value="Ank"/>
    <property type="match status" value="1"/>
</dbReference>
<dbReference type="PRINTS" id="PR01415">
    <property type="entry name" value="ANKYRIN"/>
</dbReference>
<evidence type="ECO:0000259" key="4">
    <source>
        <dbReference type="Pfam" id="PF24883"/>
    </source>
</evidence>
<feature type="domain" description="Nephrocystin 3-like N-terminal" evidence="4">
    <location>
        <begin position="63"/>
        <end position="236"/>
    </location>
</feature>
<accession>A0A1Y1Y8P9</accession>
<dbReference type="PROSITE" id="PS50088">
    <property type="entry name" value="ANK_REPEAT"/>
    <property type="match status" value="7"/>
</dbReference>
<dbReference type="EMBL" id="MCFA01000311">
    <property type="protein sequence ID" value="ORX94358.1"/>
    <property type="molecule type" value="Genomic_DNA"/>
</dbReference>
<dbReference type="STRING" id="1231657.A0A1Y1Y8P9"/>
<dbReference type="Gene3D" id="1.25.40.20">
    <property type="entry name" value="Ankyrin repeat-containing domain"/>
    <property type="match status" value="8"/>
</dbReference>
<dbReference type="SMART" id="SM00248">
    <property type="entry name" value="ANK"/>
    <property type="match status" value="23"/>
</dbReference>